<dbReference type="SUPFAM" id="SSF53639">
    <property type="entry name" value="AraD/HMP-PK domain-like"/>
    <property type="match status" value="1"/>
</dbReference>
<evidence type="ECO:0000259" key="3">
    <source>
        <dbReference type="SMART" id="SM01007"/>
    </source>
</evidence>
<accession>A0A426JZY2</accession>
<dbReference type="OrthoDB" id="9786287at2"/>
<evidence type="ECO:0000313" key="5">
    <source>
        <dbReference type="Proteomes" id="UP000274515"/>
    </source>
</evidence>
<protein>
    <submittedName>
        <fullName evidence="4">Class II aldolase/adducin family protein</fullName>
    </submittedName>
</protein>
<name>A0A426JZY2_9PSEU</name>
<evidence type="ECO:0000256" key="1">
    <source>
        <dbReference type="ARBA" id="ARBA00022723"/>
    </source>
</evidence>
<dbReference type="Pfam" id="PF00596">
    <property type="entry name" value="Aldolase_II"/>
    <property type="match status" value="1"/>
</dbReference>
<dbReference type="InterPro" id="IPR036409">
    <property type="entry name" value="Aldolase_II/adducin_N_sf"/>
</dbReference>
<dbReference type="GO" id="GO:0019323">
    <property type="term" value="P:pentose catabolic process"/>
    <property type="evidence" value="ECO:0007669"/>
    <property type="project" value="TreeGrafter"/>
</dbReference>
<dbReference type="SMART" id="SM01007">
    <property type="entry name" value="Aldolase_II"/>
    <property type="match status" value="1"/>
</dbReference>
<organism evidence="4 5">
    <name type="scientific">Saccharopolyspora rhizosphaerae</name>
    <dbReference type="NCBI Taxonomy" id="2492662"/>
    <lineage>
        <taxon>Bacteria</taxon>
        <taxon>Bacillati</taxon>
        <taxon>Actinomycetota</taxon>
        <taxon>Actinomycetes</taxon>
        <taxon>Pseudonocardiales</taxon>
        <taxon>Pseudonocardiaceae</taxon>
        <taxon>Saccharopolyspora</taxon>
    </lineage>
</organism>
<dbReference type="PANTHER" id="PTHR22789:SF0">
    <property type="entry name" value="3-OXO-TETRONATE 4-PHOSPHATE DECARBOXYLASE-RELATED"/>
    <property type="match status" value="1"/>
</dbReference>
<dbReference type="PANTHER" id="PTHR22789">
    <property type="entry name" value="FUCULOSE PHOSPHATE ALDOLASE"/>
    <property type="match status" value="1"/>
</dbReference>
<gene>
    <name evidence="4" type="ORF">EIL87_06475</name>
</gene>
<keyword evidence="1" id="KW-0479">Metal-binding</keyword>
<dbReference type="EMBL" id="RSAA01000006">
    <property type="protein sequence ID" value="RRO18753.1"/>
    <property type="molecule type" value="Genomic_DNA"/>
</dbReference>
<feature type="domain" description="Class II aldolase/adducin N-terminal" evidence="3">
    <location>
        <begin position="11"/>
        <end position="184"/>
    </location>
</feature>
<comment type="caution">
    <text evidence="4">The sequence shown here is derived from an EMBL/GenBank/DDBJ whole genome shotgun (WGS) entry which is preliminary data.</text>
</comment>
<dbReference type="GO" id="GO:0005829">
    <property type="term" value="C:cytosol"/>
    <property type="evidence" value="ECO:0007669"/>
    <property type="project" value="TreeGrafter"/>
</dbReference>
<dbReference type="InterPro" id="IPR001303">
    <property type="entry name" value="Aldolase_II/adducin_N"/>
</dbReference>
<dbReference type="InterPro" id="IPR050197">
    <property type="entry name" value="Aldolase_class_II_sugar_metab"/>
</dbReference>
<evidence type="ECO:0000313" key="4">
    <source>
        <dbReference type="EMBL" id="RRO18753.1"/>
    </source>
</evidence>
<dbReference type="RefSeq" id="WP_125089251.1">
    <property type="nucleotide sequence ID" value="NZ_RSAA01000006.1"/>
</dbReference>
<evidence type="ECO:0000256" key="2">
    <source>
        <dbReference type="ARBA" id="ARBA00023239"/>
    </source>
</evidence>
<reference evidence="4 5" key="1">
    <citation type="submission" date="2018-11" db="EMBL/GenBank/DDBJ databases">
        <title>Saccharopolyspora rhizosphaerae sp. nov., an actinomycete isolated from rhizosphere soil in Thailand.</title>
        <authorList>
            <person name="Intra B."/>
            <person name="Euanorasetr J."/>
            <person name="Take A."/>
            <person name="Inahashi Y."/>
            <person name="Mori M."/>
            <person name="Panbangred W."/>
            <person name="Matsumoto A."/>
        </authorList>
    </citation>
    <scope>NUCLEOTIDE SEQUENCE [LARGE SCALE GENOMIC DNA]</scope>
    <source>
        <strain evidence="4 5">H219</strain>
    </source>
</reference>
<dbReference type="AlphaFoldDB" id="A0A426JZY2"/>
<keyword evidence="5" id="KW-1185">Reference proteome</keyword>
<proteinExistence type="predicted"/>
<dbReference type="Proteomes" id="UP000274515">
    <property type="component" value="Unassembled WGS sequence"/>
</dbReference>
<sequence length="215" mass="23041">MSAVRLAEERDEVIDIARRMTSDRLVVGTSGNVSVRAGDLVAVTPSGVEYDQLRTADIPLVDLSGEVVEGELAPTSELPMHLTAYTEHGAGAVVHTHSLQATALSLLRDEVPAVHYQLADYGGAVRVADYATFGTPALAKSMSKALRDRNGCILRNHGTVTIGGTLTKAYNRARQLEWLCELWLTAAKLGDPALLSDAELEHCATLFAGYGQTPR</sequence>
<dbReference type="Gene3D" id="3.40.225.10">
    <property type="entry name" value="Class II aldolase/adducin N-terminal domain"/>
    <property type="match status" value="1"/>
</dbReference>
<keyword evidence="2" id="KW-0456">Lyase</keyword>
<dbReference type="GO" id="GO:0046872">
    <property type="term" value="F:metal ion binding"/>
    <property type="evidence" value="ECO:0007669"/>
    <property type="project" value="UniProtKB-KW"/>
</dbReference>
<dbReference type="GO" id="GO:0016832">
    <property type="term" value="F:aldehyde-lyase activity"/>
    <property type="evidence" value="ECO:0007669"/>
    <property type="project" value="TreeGrafter"/>
</dbReference>